<feature type="compositionally biased region" description="Basic residues" evidence="1">
    <location>
        <begin position="288"/>
        <end position="324"/>
    </location>
</feature>
<gene>
    <name evidence="2" type="ORF">AVDCRST_MAG59-1182</name>
</gene>
<evidence type="ECO:0000256" key="1">
    <source>
        <dbReference type="SAM" id="MobiDB-lite"/>
    </source>
</evidence>
<feature type="non-terminal residue" evidence="2">
    <location>
        <position position="324"/>
    </location>
</feature>
<name>A0A6J4UCL8_9BACT</name>
<feature type="compositionally biased region" description="Basic residues" evidence="1">
    <location>
        <begin position="40"/>
        <end position="58"/>
    </location>
</feature>
<reference evidence="2" key="1">
    <citation type="submission" date="2020-02" db="EMBL/GenBank/DDBJ databases">
        <authorList>
            <person name="Meier V. D."/>
        </authorList>
    </citation>
    <scope>NUCLEOTIDE SEQUENCE</scope>
    <source>
        <strain evidence="2">AVDCRST_MAG59</strain>
    </source>
</reference>
<proteinExistence type="predicted"/>
<feature type="non-terminal residue" evidence="2">
    <location>
        <position position="1"/>
    </location>
</feature>
<feature type="compositionally biased region" description="Low complexity" evidence="1">
    <location>
        <begin position="233"/>
        <end position="254"/>
    </location>
</feature>
<feature type="compositionally biased region" description="Basic and acidic residues" evidence="1">
    <location>
        <begin position="123"/>
        <end position="148"/>
    </location>
</feature>
<dbReference type="AlphaFoldDB" id="A0A6J4UCL8"/>
<accession>A0A6J4UCL8</accession>
<feature type="compositionally biased region" description="Basic and acidic residues" evidence="1">
    <location>
        <begin position="73"/>
        <end position="82"/>
    </location>
</feature>
<feature type="compositionally biased region" description="Low complexity" evidence="1">
    <location>
        <begin position="85"/>
        <end position="98"/>
    </location>
</feature>
<organism evidence="2">
    <name type="scientific">uncultured Thermomicrobiales bacterium</name>
    <dbReference type="NCBI Taxonomy" id="1645740"/>
    <lineage>
        <taxon>Bacteria</taxon>
        <taxon>Pseudomonadati</taxon>
        <taxon>Thermomicrobiota</taxon>
        <taxon>Thermomicrobia</taxon>
        <taxon>Thermomicrobiales</taxon>
        <taxon>environmental samples</taxon>
    </lineage>
</organism>
<dbReference type="EMBL" id="CADCWF010000073">
    <property type="protein sequence ID" value="CAA9544762.1"/>
    <property type="molecule type" value="Genomic_DNA"/>
</dbReference>
<feature type="compositionally biased region" description="Basic residues" evidence="1">
    <location>
        <begin position="200"/>
        <end position="210"/>
    </location>
</feature>
<evidence type="ECO:0000313" key="2">
    <source>
        <dbReference type="EMBL" id="CAA9544762.1"/>
    </source>
</evidence>
<protein>
    <submittedName>
        <fullName evidence="2">Uncharacterized protein</fullName>
    </submittedName>
</protein>
<feature type="compositionally biased region" description="Low complexity" evidence="1">
    <location>
        <begin position="268"/>
        <end position="281"/>
    </location>
</feature>
<feature type="compositionally biased region" description="Basic residues" evidence="1">
    <location>
        <begin position="99"/>
        <end position="122"/>
    </location>
</feature>
<feature type="region of interest" description="Disordered" evidence="1">
    <location>
        <begin position="1"/>
        <end position="324"/>
    </location>
</feature>
<sequence length="324" mass="35904">VRIVARRSHPGSPRHSVPPIGPGNGAASWSLGRQPATHPGRPRHPGPGHPLRRRHLRRPVGDHWRPGLAEAGQVRRLDRHLQPDPGLVPLLRPGAPAAGRRRCLGHRARLRPRDGRHRRPGRARHDEPLQRRDGSRRGPLLDHGRRDPGGLAARHRHRRPPAPPADSPRVARLGAAARHPRRRRRDGPRAADGRRSPGPRGRRRRRRPRVAGRQLEHRGRGPPGRPLRRAPRDAGAAAARPGAGAVRPAVAARGAADRPRRRRRAGVDRAGAAADLAGAARPVDRQPGRGHPRRVRRVGRRRGRRRRGGRPARRSRGRRRGCPV</sequence>